<keyword evidence="4" id="KW-0808">Transferase</keyword>
<evidence type="ECO:0000256" key="9">
    <source>
        <dbReference type="SAM" id="MobiDB-lite"/>
    </source>
</evidence>
<feature type="compositionally biased region" description="Basic residues" evidence="9">
    <location>
        <begin position="109"/>
        <end position="121"/>
    </location>
</feature>
<keyword evidence="5" id="KW-0949">S-adenosyl-L-methionine</keyword>
<evidence type="ECO:0000256" key="1">
    <source>
        <dbReference type="ARBA" id="ARBA00012797"/>
    </source>
</evidence>
<evidence type="ECO:0000259" key="10">
    <source>
        <dbReference type="PROSITE" id="PS51675"/>
    </source>
</evidence>
<evidence type="ECO:0000313" key="11">
    <source>
        <dbReference type="EMBL" id="GIZ38605.1"/>
    </source>
</evidence>
<dbReference type="GeneID" id="68287592"/>
<accession>A0A9P3CEP6</accession>
<dbReference type="CDD" id="cd18089">
    <property type="entry name" value="SPOUT_Trm10-like"/>
    <property type="match status" value="1"/>
</dbReference>
<feature type="compositionally biased region" description="Basic and acidic residues" evidence="9">
    <location>
        <begin position="97"/>
        <end position="108"/>
    </location>
</feature>
<feature type="compositionally biased region" description="Acidic residues" evidence="9">
    <location>
        <begin position="378"/>
        <end position="387"/>
    </location>
</feature>
<feature type="region of interest" description="Disordered" evidence="9">
    <location>
        <begin position="1"/>
        <end position="129"/>
    </location>
</feature>
<feature type="compositionally biased region" description="Basic and acidic residues" evidence="9">
    <location>
        <begin position="388"/>
        <end position="397"/>
    </location>
</feature>
<dbReference type="PANTHER" id="PTHR13563:SF13">
    <property type="entry name" value="TRNA METHYLTRANSFERASE 10 HOMOLOG A"/>
    <property type="match status" value="1"/>
</dbReference>
<dbReference type="GO" id="GO:0005634">
    <property type="term" value="C:nucleus"/>
    <property type="evidence" value="ECO:0007669"/>
    <property type="project" value="TreeGrafter"/>
</dbReference>
<feature type="domain" description="SAM-dependent MTase TRM10-type" evidence="10">
    <location>
        <begin position="139"/>
        <end position="365"/>
    </location>
</feature>
<sequence length="437" mass="48873">MESEERPAKIRKLSHDAGAEKADVTKSTSGRDADLQAQAAEGSHSQHSDEDGVAEESRAAENIPLSEIEVQTAGVSTNGESADPPLSKSQQKKLKRKAEWEAKREDRKHVRKAKVQAKRERKREAKQQAIEQGIPLPEPTKAIYKKPTQLPITIMIDCDFDDLMHDGERNSLATQVTRSYSDNKNAPFRAHLTICSFGGKLRERFETVLAGQFKAWRGVRTFDENFVDTAQKAKEWMSDEQGGKLEGVFSKYQDLDEEARQKLKDEGEVVYLSSEGTEDLLELKPYSTYIIGGLVDKNREKGICHRRATNAGVKTARLPIGQYMDMSSRKVLATNHVNEILVRWLECGDWGEAFFKVMPKRKGGTLKTAKDTEGANEHDEEANEDAEEQKNEIEEHQAPNNIRAPENGTTEEVSAAAQSERHDKPIKVEDSNSPGAS</sequence>
<protein>
    <recommendedName>
        <fullName evidence="2">tRNA (guanine(9)-N1)-methyltransferase</fullName>
        <ecNumber evidence="1">2.1.1.221</ecNumber>
    </recommendedName>
    <alternativeName>
        <fullName evidence="7">tRNA methyltransferase 10</fullName>
    </alternativeName>
    <alternativeName>
        <fullName evidence="6">tRNA(m1G9)-methyltransferase</fullName>
    </alternativeName>
</protein>
<proteinExistence type="predicted"/>
<dbReference type="Proteomes" id="UP000825890">
    <property type="component" value="Unassembled WGS sequence"/>
</dbReference>
<dbReference type="AlphaFoldDB" id="A0A9P3CEP6"/>
<feature type="compositionally biased region" description="Basic and acidic residues" evidence="9">
    <location>
        <begin position="419"/>
        <end position="430"/>
    </location>
</feature>
<keyword evidence="3" id="KW-0489">Methyltransferase</keyword>
<feature type="region of interest" description="Disordered" evidence="9">
    <location>
        <begin position="363"/>
        <end position="437"/>
    </location>
</feature>
<dbReference type="Gene3D" id="3.40.1280.30">
    <property type="match status" value="1"/>
</dbReference>
<dbReference type="EMBL" id="BOLY01000001">
    <property type="protein sequence ID" value="GIZ38605.1"/>
    <property type="molecule type" value="Genomic_DNA"/>
</dbReference>
<evidence type="ECO:0000256" key="8">
    <source>
        <dbReference type="ARBA" id="ARBA00048434"/>
    </source>
</evidence>
<feature type="compositionally biased region" description="Basic and acidic residues" evidence="9">
    <location>
        <begin position="368"/>
        <end position="377"/>
    </location>
</feature>
<dbReference type="GO" id="GO:0052905">
    <property type="term" value="F:tRNA (guanosine(9)-N1)-methyltransferase activity"/>
    <property type="evidence" value="ECO:0007669"/>
    <property type="project" value="UniProtKB-EC"/>
</dbReference>
<reference evidence="11 12" key="1">
    <citation type="submission" date="2021-01" db="EMBL/GenBank/DDBJ databases">
        <title>Cercospora kikuchii MAFF 305040 whole genome shotgun sequence.</title>
        <authorList>
            <person name="Kashiwa T."/>
            <person name="Suzuki T."/>
        </authorList>
    </citation>
    <scope>NUCLEOTIDE SEQUENCE [LARGE SCALE GENOMIC DNA]</scope>
    <source>
        <strain evidence="11 12">MAFF 305040</strain>
    </source>
</reference>
<dbReference type="PROSITE" id="PS51675">
    <property type="entry name" value="SAM_MT_TRM10"/>
    <property type="match status" value="1"/>
</dbReference>
<evidence type="ECO:0000256" key="3">
    <source>
        <dbReference type="ARBA" id="ARBA00022603"/>
    </source>
</evidence>
<evidence type="ECO:0000256" key="7">
    <source>
        <dbReference type="ARBA" id="ARBA00032166"/>
    </source>
</evidence>
<evidence type="ECO:0000256" key="5">
    <source>
        <dbReference type="ARBA" id="ARBA00022691"/>
    </source>
</evidence>
<dbReference type="PANTHER" id="PTHR13563">
    <property type="entry name" value="TRNA (GUANINE-9-) METHYLTRANSFERASE"/>
    <property type="match status" value="1"/>
</dbReference>
<evidence type="ECO:0000256" key="4">
    <source>
        <dbReference type="ARBA" id="ARBA00022679"/>
    </source>
</evidence>
<feature type="compositionally biased region" description="Basic and acidic residues" evidence="9">
    <location>
        <begin position="44"/>
        <end position="59"/>
    </location>
</feature>
<organism evidence="11 12">
    <name type="scientific">Cercospora kikuchii</name>
    <dbReference type="NCBI Taxonomy" id="84275"/>
    <lineage>
        <taxon>Eukaryota</taxon>
        <taxon>Fungi</taxon>
        <taxon>Dikarya</taxon>
        <taxon>Ascomycota</taxon>
        <taxon>Pezizomycotina</taxon>
        <taxon>Dothideomycetes</taxon>
        <taxon>Dothideomycetidae</taxon>
        <taxon>Mycosphaerellales</taxon>
        <taxon>Mycosphaerellaceae</taxon>
        <taxon>Cercospora</taxon>
    </lineage>
</organism>
<gene>
    <name evidence="11" type="ORF">CKM354_000201700</name>
</gene>
<dbReference type="OrthoDB" id="278300at2759"/>
<dbReference type="InterPro" id="IPR007356">
    <property type="entry name" value="tRNA_m1G_MeTrfase_euk"/>
</dbReference>
<dbReference type="InterPro" id="IPR038459">
    <property type="entry name" value="MT_TRM10-typ_sf"/>
</dbReference>
<dbReference type="InterPro" id="IPR028564">
    <property type="entry name" value="MT_TRM10-typ"/>
</dbReference>
<name>A0A9P3CEP6_9PEZI</name>
<evidence type="ECO:0000313" key="12">
    <source>
        <dbReference type="Proteomes" id="UP000825890"/>
    </source>
</evidence>
<evidence type="ECO:0000256" key="6">
    <source>
        <dbReference type="ARBA" id="ARBA00031792"/>
    </source>
</evidence>
<keyword evidence="12" id="KW-1185">Reference proteome</keyword>
<comment type="catalytic activity">
    <reaction evidence="8">
        <text>guanosine(9) in tRNA + S-adenosyl-L-methionine = N(1)-methylguanosine(9) in tRNA + S-adenosyl-L-homocysteine + H(+)</text>
        <dbReference type="Rhea" id="RHEA:43156"/>
        <dbReference type="Rhea" id="RHEA-COMP:10367"/>
        <dbReference type="Rhea" id="RHEA-COMP:10368"/>
        <dbReference type="ChEBI" id="CHEBI:15378"/>
        <dbReference type="ChEBI" id="CHEBI:57856"/>
        <dbReference type="ChEBI" id="CHEBI:59789"/>
        <dbReference type="ChEBI" id="CHEBI:73542"/>
        <dbReference type="ChEBI" id="CHEBI:74269"/>
        <dbReference type="EC" id="2.1.1.221"/>
    </reaction>
</comment>
<comment type="caution">
    <text evidence="11">The sequence shown here is derived from an EMBL/GenBank/DDBJ whole genome shotgun (WGS) entry which is preliminary data.</text>
</comment>
<dbReference type="GO" id="GO:0000049">
    <property type="term" value="F:tRNA binding"/>
    <property type="evidence" value="ECO:0007669"/>
    <property type="project" value="TreeGrafter"/>
</dbReference>
<evidence type="ECO:0000256" key="2">
    <source>
        <dbReference type="ARBA" id="ARBA00020451"/>
    </source>
</evidence>
<dbReference type="RefSeq" id="XP_044653092.1">
    <property type="nucleotide sequence ID" value="XM_044797157.1"/>
</dbReference>
<feature type="compositionally biased region" description="Basic and acidic residues" evidence="9">
    <location>
        <begin position="1"/>
        <end position="34"/>
    </location>
</feature>
<dbReference type="GO" id="GO:0002939">
    <property type="term" value="P:tRNA N1-guanine methylation"/>
    <property type="evidence" value="ECO:0007669"/>
    <property type="project" value="TreeGrafter"/>
</dbReference>
<dbReference type="EC" id="2.1.1.221" evidence="1"/>